<dbReference type="InterPro" id="IPR005174">
    <property type="entry name" value="KIB1-4_b-propeller"/>
</dbReference>
<dbReference type="KEGG" id="mdm:103440115"/>
<dbReference type="OrthoDB" id="1855887at2759"/>
<dbReference type="Proteomes" id="UP000290289">
    <property type="component" value="Chromosome 7"/>
</dbReference>
<keyword evidence="3" id="KW-1185">Reference proteome</keyword>
<dbReference type="InterPro" id="IPR036047">
    <property type="entry name" value="F-box-like_dom_sf"/>
</dbReference>
<dbReference type="Pfam" id="PF03478">
    <property type="entry name" value="Beta-prop_KIB1-4"/>
    <property type="match status" value="1"/>
</dbReference>
<dbReference type="Gene3D" id="1.20.1280.50">
    <property type="match status" value="1"/>
</dbReference>
<dbReference type="Gramene" id="mRNA:MD07G0220400">
    <property type="protein sequence ID" value="CDS:MD07G0220400.1"/>
    <property type="gene ID" value="MD07G0220400"/>
</dbReference>
<evidence type="ECO:0000259" key="1">
    <source>
        <dbReference type="Pfam" id="PF03478"/>
    </source>
</evidence>
<dbReference type="SUPFAM" id="SSF81383">
    <property type="entry name" value="F-box domain"/>
    <property type="match status" value="1"/>
</dbReference>
<evidence type="ECO:0000313" key="3">
    <source>
        <dbReference type="Proteomes" id="UP000290289"/>
    </source>
</evidence>
<protein>
    <recommendedName>
        <fullName evidence="1">KIB1-4 beta-propeller domain-containing protein</fullName>
    </recommendedName>
</protein>
<name>A0A498JHH8_MALDO</name>
<dbReference type="EMBL" id="RDQH01000333">
    <property type="protein sequence ID" value="RXH95020.1"/>
    <property type="molecule type" value="Genomic_DNA"/>
</dbReference>
<gene>
    <name evidence="2" type="ORF">DVH24_024704</name>
</gene>
<reference evidence="2 3" key="1">
    <citation type="submission" date="2018-10" db="EMBL/GenBank/DDBJ databases">
        <title>A high-quality apple genome assembly.</title>
        <authorList>
            <person name="Hu J."/>
        </authorList>
    </citation>
    <scope>NUCLEOTIDE SEQUENCE [LARGE SCALE GENOMIC DNA]</scope>
    <source>
        <strain evidence="3">cv. HFTH1</strain>
        <tissue evidence="2">Young leaf</tissue>
    </source>
</reference>
<dbReference type="AlphaFoldDB" id="A0A498JHH8"/>
<dbReference type="InterPro" id="IPR050942">
    <property type="entry name" value="F-box_BR-signaling"/>
</dbReference>
<dbReference type="PANTHER" id="PTHR44259">
    <property type="entry name" value="OS07G0183000 PROTEIN-RELATED"/>
    <property type="match status" value="1"/>
</dbReference>
<evidence type="ECO:0000313" key="2">
    <source>
        <dbReference type="EMBL" id="RXH95020.1"/>
    </source>
</evidence>
<organism evidence="2 3">
    <name type="scientific">Malus domestica</name>
    <name type="common">Apple</name>
    <name type="synonym">Pyrus malus</name>
    <dbReference type="NCBI Taxonomy" id="3750"/>
    <lineage>
        <taxon>Eukaryota</taxon>
        <taxon>Viridiplantae</taxon>
        <taxon>Streptophyta</taxon>
        <taxon>Embryophyta</taxon>
        <taxon>Tracheophyta</taxon>
        <taxon>Spermatophyta</taxon>
        <taxon>Magnoliopsida</taxon>
        <taxon>eudicotyledons</taxon>
        <taxon>Gunneridae</taxon>
        <taxon>Pentapetalae</taxon>
        <taxon>rosids</taxon>
        <taxon>fabids</taxon>
        <taxon>Rosales</taxon>
        <taxon>Rosaceae</taxon>
        <taxon>Amygdaloideae</taxon>
        <taxon>Maleae</taxon>
        <taxon>Malus</taxon>
    </lineage>
</organism>
<sequence>MASVVWQSLHKHLLDSVLERLESPKDYLHFSIVCKWWYSVAKDNYNQRAKVTTPVLLLIQTAKRGTWSLCDVMQNMVLDFHVQVPNVRFCGSSKGWLIYVDKDSVVYLVNPFFRVKGKTNKENSIIRLPPLIGGVPPLKNWDSSISYYFAYKAILSADPVLCADNYIVVVICEVYCQLAFIRPGKDTTWTFVADSRHIIEDVVRVKDEFYGVDQGRRNLVAFDTSAQYKCNVILDAGYTGEVPAKRYLVDLNEKRFLMVERYCDVIDGRRMTHQLRIFEMKSHKCEWSEIYDLGDVALFVGDNSSIALVASKYSGCQPNCIYFCHDNISQGFFQPMKSYDFGVYNVKDQSFSQPYPEDIMTLMQMTNRPPIWVDRPFKL</sequence>
<comment type="caution">
    <text evidence="2">The sequence shown here is derived from an EMBL/GenBank/DDBJ whole genome shotgun (WGS) entry which is preliminary data.</text>
</comment>
<accession>A0A498JHH8</accession>
<dbReference type="PANTHER" id="PTHR44259:SF107">
    <property type="entry name" value="F-BOX PROTEIN SKIP23-LIKE"/>
    <property type="match status" value="1"/>
</dbReference>
<feature type="domain" description="KIB1-4 beta-propeller" evidence="1">
    <location>
        <begin position="82"/>
        <end position="345"/>
    </location>
</feature>
<proteinExistence type="predicted"/>